<protein>
    <submittedName>
        <fullName evidence="3">Putative aldo/keto reductase</fullName>
    </submittedName>
</protein>
<dbReference type="AlphaFoldDB" id="A0A2J6R3N6"/>
<evidence type="ECO:0000313" key="3">
    <source>
        <dbReference type="EMBL" id="PMD33132.1"/>
    </source>
</evidence>
<dbReference type="InterPro" id="IPR050523">
    <property type="entry name" value="AKR_Detox_Biosynth"/>
</dbReference>
<evidence type="ECO:0000313" key="4">
    <source>
        <dbReference type="Proteomes" id="UP000235786"/>
    </source>
</evidence>
<name>A0A2J6R3N6_HYAVF</name>
<reference evidence="3 4" key="1">
    <citation type="submission" date="2016-04" db="EMBL/GenBank/DDBJ databases">
        <title>A degradative enzymes factory behind the ericoid mycorrhizal symbiosis.</title>
        <authorList>
            <consortium name="DOE Joint Genome Institute"/>
            <person name="Martino E."/>
            <person name="Morin E."/>
            <person name="Grelet G."/>
            <person name="Kuo A."/>
            <person name="Kohler A."/>
            <person name="Daghino S."/>
            <person name="Barry K."/>
            <person name="Choi C."/>
            <person name="Cichocki N."/>
            <person name="Clum A."/>
            <person name="Copeland A."/>
            <person name="Hainaut M."/>
            <person name="Haridas S."/>
            <person name="Labutti K."/>
            <person name="Lindquist E."/>
            <person name="Lipzen A."/>
            <person name="Khouja H.-R."/>
            <person name="Murat C."/>
            <person name="Ohm R."/>
            <person name="Olson A."/>
            <person name="Spatafora J."/>
            <person name="Veneault-Fourrey C."/>
            <person name="Henrissat B."/>
            <person name="Grigoriev I."/>
            <person name="Martin F."/>
            <person name="Perotto S."/>
        </authorList>
    </citation>
    <scope>NUCLEOTIDE SEQUENCE [LARGE SCALE GENOMIC DNA]</scope>
    <source>
        <strain evidence="3 4">F</strain>
    </source>
</reference>
<dbReference type="Pfam" id="PF00248">
    <property type="entry name" value="Aldo_ket_red"/>
    <property type="match status" value="1"/>
</dbReference>
<dbReference type="InterPro" id="IPR023210">
    <property type="entry name" value="NADP_OxRdtase_dom"/>
</dbReference>
<dbReference type="GO" id="GO:0005829">
    <property type="term" value="C:cytosol"/>
    <property type="evidence" value="ECO:0007669"/>
    <property type="project" value="TreeGrafter"/>
</dbReference>
<dbReference type="Gene3D" id="3.20.20.100">
    <property type="entry name" value="NADP-dependent oxidoreductase domain"/>
    <property type="match status" value="1"/>
</dbReference>
<organism evidence="3 4">
    <name type="scientific">Hyaloscypha variabilis (strain UAMH 11265 / GT02V1 / F)</name>
    <name type="common">Meliniomyces variabilis</name>
    <dbReference type="NCBI Taxonomy" id="1149755"/>
    <lineage>
        <taxon>Eukaryota</taxon>
        <taxon>Fungi</taxon>
        <taxon>Dikarya</taxon>
        <taxon>Ascomycota</taxon>
        <taxon>Pezizomycotina</taxon>
        <taxon>Leotiomycetes</taxon>
        <taxon>Helotiales</taxon>
        <taxon>Hyaloscyphaceae</taxon>
        <taxon>Hyaloscypha</taxon>
        <taxon>Hyaloscypha variabilis</taxon>
    </lineage>
</organism>
<dbReference type="PANTHER" id="PTHR43364:SF4">
    <property type="entry name" value="NAD(P)-LINKED OXIDOREDUCTASE SUPERFAMILY PROTEIN"/>
    <property type="match status" value="1"/>
</dbReference>
<dbReference type="EMBL" id="KZ613957">
    <property type="protein sequence ID" value="PMD33132.1"/>
    <property type="molecule type" value="Genomic_DNA"/>
</dbReference>
<feature type="domain" description="NADP-dependent oxidoreductase" evidence="2">
    <location>
        <begin position="5"/>
        <end position="325"/>
    </location>
</feature>
<evidence type="ECO:0000256" key="1">
    <source>
        <dbReference type="ARBA" id="ARBA00023002"/>
    </source>
</evidence>
<dbReference type="InterPro" id="IPR036812">
    <property type="entry name" value="NAD(P)_OxRdtase_dom_sf"/>
</dbReference>
<proteinExistence type="predicted"/>
<dbReference type="SUPFAM" id="SSF51430">
    <property type="entry name" value="NAD(P)-linked oxidoreductase"/>
    <property type="match status" value="1"/>
</dbReference>
<accession>A0A2J6R3N6</accession>
<dbReference type="GO" id="GO:0016491">
    <property type="term" value="F:oxidoreductase activity"/>
    <property type="evidence" value="ECO:0007669"/>
    <property type="project" value="UniProtKB-KW"/>
</dbReference>
<dbReference type="STRING" id="1149755.A0A2J6R3N6"/>
<dbReference type="Proteomes" id="UP000235786">
    <property type="component" value="Unassembled WGS sequence"/>
</dbReference>
<keyword evidence="4" id="KW-1185">Reference proteome</keyword>
<dbReference type="PANTHER" id="PTHR43364">
    <property type="entry name" value="NADH-SPECIFIC METHYLGLYOXAL REDUCTASE-RELATED"/>
    <property type="match status" value="1"/>
</dbReference>
<sequence length="334" mass="36938">MSPVKLIFGAGGIGEGRISHTWKTPEQTEELLKALDELGVKQLDSAAAYPPGSPWVTETLLGQAKAAEKGFAIDSKIMPYSLALGFRDPKAKSGADSLSEQNLDASFQKTFELLGVKKVHIMYAHCSDPDTPAEESARAFDKHLRAKHCEMYGLCNYSFEEMKEWLEICDEKGYAKPAFFQGHYNAICRHPEKDLYPLLRKHSIKINAYGPLAGGFLTGKVSLAADPANDLPGTRWAPGGHPAYPRTFDKPDVHAAMRKFCKACEERGMNSTEASLRWITYHSVLGEGDGIILGASSVNQLKGNVEMCKKGELDENLLKLVEELWDTVKDETNW</sequence>
<evidence type="ECO:0000259" key="2">
    <source>
        <dbReference type="Pfam" id="PF00248"/>
    </source>
</evidence>
<dbReference type="OrthoDB" id="48988at2759"/>
<keyword evidence="1" id="KW-0560">Oxidoreductase</keyword>
<gene>
    <name evidence="3" type="ORF">L207DRAFT_470406</name>
</gene>